<evidence type="ECO:0000256" key="4">
    <source>
        <dbReference type="PROSITE-ProRule" id="PRU00192"/>
    </source>
</evidence>
<dbReference type="FunFam" id="1.20.1270.60:FF:000059">
    <property type="entry name" value="Rho GTPase activating protein 4b"/>
    <property type="match status" value="1"/>
</dbReference>
<feature type="domain" description="SH3" evidence="8">
    <location>
        <begin position="693"/>
        <end position="752"/>
    </location>
</feature>
<dbReference type="FunFam" id="2.30.30.40:FF:000136">
    <property type="entry name" value="Rho GTPase activating protein 4"/>
    <property type="match status" value="1"/>
</dbReference>
<dbReference type="PANTHER" id="PTHR14166">
    <property type="entry name" value="SLIT-ROBO RHO GTPASE ACTIVATING PROTEIN"/>
    <property type="match status" value="1"/>
</dbReference>
<feature type="region of interest" description="Disordered" evidence="7">
    <location>
        <begin position="396"/>
        <end position="425"/>
    </location>
</feature>
<evidence type="ECO:0000256" key="7">
    <source>
        <dbReference type="SAM" id="MobiDB-lite"/>
    </source>
</evidence>
<reference evidence="11" key="2">
    <citation type="submission" date="2025-09" db="UniProtKB">
        <authorList>
            <consortium name="Ensembl"/>
        </authorList>
    </citation>
    <scope>IDENTIFICATION</scope>
</reference>
<dbReference type="PROSITE" id="PS50002">
    <property type="entry name" value="SH3"/>
    <property type="match status" value="1"/>
</dbReference>
<feature type="compositionally biased region" description="Low complexity" evidence="7">
    <location>
        <begin position="203"/>
        <end position="213"/>
    </location>
</feature>
<dbReference type="InterPro" id="IPR001060">
    <property type="entry name" value="FCH_dom"/>
</dbReference>
<dbReference type="Pfam" id="PF00620">
    <property type="entry name" value="RhoGAP"/>
    <property type="match status" value="1"/>
</dbReference>
<dbReference type="InterPro" id="IPR001452">
    <property type="entry name" value="SH3_domain"/>
</dbReference>
<dbReference type="AlphaFoldDB" id="A0A672N8J0"/>
<dbReference type="CDD" id="cd04383">
    <property type="entry name" value="RhoGAP_srGAP"/>
    <property type="match status" value="1"/>
</dbReference>
<feature type="domain" description="Rho-GAP" evidence="9">
    <location>
        <begin position="467"/>
        <end position="654"/>
    </location>
</feature>
<accession>A0A672N8J0</accession>
<keyword evidence="2" id="KW-0343">GTPase activation</keyword>
<feature type="region of interest" description="Disordered" evidence="7">
    <location>
        <begin position="193"/>
        <end position="216"/>
    </location>
</feature>
<dbReference type="Pfam" id="PF00018">
    <property type="entry name" value="SH3_1"/>
    <property type="match status" value="1"/>
</dbReference>
<evidence type="ECO:0000313" key="11">
    <source>
        <dbReference type="Ensembl" id="ENSSGRP00000046273.1"/>
    </source>
</evidence>
<dbReference type="FunFam" id="1.10.555.10:FF:000010">
    <property type="entry name" value="SLIT-ROBO Rho GTPase-activating protein 1 isoform 2"/>
    <property type="match status" value="1"/>
</dbReference>
<evidence type="ECO:0000256" key="1">
    <source>
        <dbReference type="ARBA" id="ARBA00022443"/>
    </source>
</evidence>
<evidence type="ECO:0000259" key="8">
    <source>
        <dbReference type="PROSITE" id="PS50002"/>
    </source>
</evidence>
<organism evidence="11 12">
    <name type="scientific">Sinocyclocheilus grahami</name>
    <name type="common">Dianchi golden-line fish</name>
    <name type="synonym">Barbus grahami</name>
    <dbReference type="NCBI Taxonomy" id="75366"/>
    <lineage>
        <taxon>Eukaryota</taxon>
        <taxon>Metazoa</taxon>
        <taxon>Chordata</taxon>
        <taxon>Craniata</taxon>
        <taxon>Vertebrata</taxon>
        <taxon>Euteleostomi</taxon>
        <taxon>Actinopterygii</taxon>
        <taxon>Neopterygii</taxon>
        <taxon>Teleostei</taxon>
        <taxon>Ostariophysi</taxon>
        <taxon>Cypriniformes</taxon>
        <taxon>Cyprinidae</taxon>
        <taxon>Cyprininae</taxon>
        <taxon>Sinocyclocheilus</taxon>
    </lineage>
</organism>
<dbReference type="GO" id="GO:0007165">
    <property type="term" value="P:signal transduction"/>
    <property type="evidence" value="ECO:0007669"/>
    <property type="project" value="InterPro"/>
</dbReference>
<dbReference type="SMART" id="SM00055">
    <property type="entry name" value="FCH"/>
    <property type="match status" value="1"/>
</dbReference>
<dbReference type="Proteomes" id="UP000472262">
    <property type="component" value="Unassembled WGS sequence"/>
</dbReference>
<dbReference type="SMART" id="SM00324">
    <property type="entry name" value="RhoGAP"/>
    <property type="match status" value="1"/>
</dbReference>
<evidence type="ECO:0000256" key="6">
    <source>
        <dbReference type="SAM" id="Coils"/>
    </source>
</evidence>
<dbReference type="SUPFAM" id="SSF48350">
    <property type="entry name" value="GTPase activation domain, GAP"/>
    <property type="match status" value="1"/>
</dbReference>
<proteinExistence type="predicted"/>
<dbReference type="Gene3D" id="2.30.30.40">
    <property type="entry name" value="SH3 Domains"/>
    <property type="match status" value="1"/>
</dbReference>
<name>A0A672N8J0_SINGR</name>
<dbReference type="SUPFAM" id="SSF103657">
    <property type="entry name" value="BAR/IMD domain-like"/>
    <property type="match status" value="1"/>
</dbReference>
<evidence type="ECO:0000259" key="9">
    <source>
        <dbReference type="PROSITE" id="PS50238"/>
    </source>
</evidence>
<dbReference type="Gene3D" id="1.20.1270.60">
    <property type="entry name" value="Arfaptin homology (AH) domain/BAR domain"/>
    <property type="match status" value="1"/>
</dbReference>
<feature type="domain" description="F-BAR" evidence="10">
    <location>
        <begin position="26"/>
        <end position="315"/>
    </location>
</feature>
<evidence type="ECO:0000313" key="12">
    <source>
        <dbReference type="Proteomes" id="UP000472262"/>
    </source>
</evidence>
<dbReference type="Gene3D" id="1.10.555.10">
    <property type="entry name" value="Rho GTPase activation protein"/>
    <property type="match status" value="1"/>
</dbReference>
<dbReference type="PROSITE" id="PS51741">
    <property type="entry name" value="F_BAR"/>
    <property type="match status" value="1"/>
</dbReference>
<dbReference type="GO" id="GO:0005096">
    <property type="term" value="F:GTPase activator activity"/>
    <property type="evidence" value="ECO:0007669"/>
    <property type="project" value="UniProtKB-KW"/>
</dbReference>
<keyword evidence="1 4" id="KW-0728">SH3 domain</keyword>
<dbReference type="InterPro" id="IPR000198">
    <property type="entry name" value="RhoGAP_dom"/>
</dbReference>
<dbReference type="Ensembl" id="ENSSGRT00000049501.1">
    <property type="protein sequence ID" value="ENSSGRP00000046273.1"/>
    <property type="gene ID" value="ENSSGRG00000023759.1"/>
</dbReference>
<feature type="compositionally biased region" description="Polar residues" evidence="7">
    <location>
        <begin position="401"/>
        <end position="413"/>
    </location>
</feature>
<dbReference type="Pfam" id="PF00611">
    <property type="entry name" value="FCH"/>
    <property type="match status" value="1"/>
</dbReference>
<evidence type="ECO:0000259" key="10">
    <source>
        <dbReference type="PROSITE" id="PS51741"/>
    </source>
</evidence>
<dbReference type="InterPro" id="IPR036028">
    <property type="entry name" value="SH3-like_dom_sf"/>
</dbReference>
<dbReference type="SUPFAM" id="SSF50044">
    <property type="entry name" value="SH3-domain"/>
    <property type="match status" value="1"/>
</dbReference>
<dbReference type="InterPro" id="IPR008936">
    <property type="entry name" value="Rho_GTPase_activation_prot"/>
</dbReference>
<dbReference type="PROSITE" id="PS50238">
    <property type="entry name" value="RHOGAP"/>
    <property type="match status" value="1"/>
</dbReference>
<dbReference type="CDD" id="cd07656">
    <property type="entry name" value="F-BAR_srGAP"/>
    <property type="match status" value="1"/>
</dbReference>
<dbReference type="SMART" id="SM00326">
    <property type="entry name" value="SH3"/>
    <property type="match status" value="1"/>
</dbReference>
<sequence length="802" mass="91002">AKENMTSHGKLRKEKGSLAEYETQIKEVRGQLSEQLKILDAQLEVKTQQLQDLSEYLRRRGEIEAEYARSLEKLSERFTVKTKRKVLSIQYKCEQLDLSVAQCWSVLLTQTRQESRDHSSLSELCCNTLTQRLSHCIEDTHRLAKRSKEVGLQMQDELLKVTTEMQTALKTYHQYHIDCMAAEGKLKEATRLEEKQTGKSADLGLSQSGGQRRSSVKKMERLMEKRQGKVQETQLKCTKARNDYLLNLAAANASMNKYYLQDICTLIDCTDLGYHLSVSRVIRGYLSNRNRTVQNMKNGLQQLDTAVTGLNQGQDRDALLQAHNTAFCLPFRFQYQPHEGDQVCEVSADGQVRYELETRFQQLQSRLASVTLETEEISKTLKTTLSNLLESVCDDDCNPTPDASATPSVESTGEGTGTKPSLAKRRANQQDTETFYFTKVKEHLSGSSLISKLQAKHDLMCIIFFPISLPSFYQSSGQQIPLVVESCIRFINLHGLHHEGIFRVPGSQTEVNHIRDAFERGEDPLTDSESDIDSVAGVLKLYFRGLEKPLFPEESFSQLMECVQMENMTEKVAQIKTIVSSFPRPVVIVMRYLFAFLHHVSQYSDENMMQPYNLAVCFGPSLLRGVEMGGDEVTLAPQINDLVKTIIIHHESIFPGPSELPGPVYEKCMTLEQEYCEPITEEGEGDAEHLPSEDEWEAVAMFDYVARSAAELSFKQGDHLLLHSKASADWWRGEVGGVKGLVPHKYISVSSGAQTHFRQSEASWRTSLILLLIFPLKEYYAQKCKFCIHSLRMRSLEELHVQ</sequence>
<keyword evidence="3 5" id="KW-0175">Coiled coil</keyword>
<dbReference type="InterPro" id="IPR031160">
    <property type="entry name" value="F_BAR_dom"/>
</dbReference>
<dbReference type="InterPro" id="IPR051627">
    <property type="entry name" value="SLIT-ROBO_RhoGAP"/>
</dbReference>
<dbReference type="InterPro" id="IPR027267">
    <property type="entry name" value="AH/BAR_dom_sf"/>
</dbReference>
<protein>
    <submittedName>
        <fullName evidence="11">Rho GTPase activating protein 4</fullName>
    </submittedName>
</protein>
<reference evidence="11" key="1">
    <citation type="submission" date="2025-08" db="UniProtKB">
        <authorList>
            <consortium name="Ensembl"/>
        </authorList>
    </citation>
    <scope>IDENTIFICATION</scope>
</reference>
<gene>
    <name evidence="11" type="primary">LOC107560914</name>
</gene>
<keyword evidence="12" id="KW-1185">Reference proteome</keyword>
<feature type="coiled-coil region" evidence="6">
    <location>
        <begin position="11"/>
        <end position="38"/>
    </location>
</feature>
<evidence type="ECO:0000256" key="5">
    <source>
        <dbReference type="PROSITE-ProRule" id="PRU01077"/>
    </source>
</evidence>
<evidence type="ECO:0000256" key="3">
    <source>
        <dbReference type="ARBA" id="ARBA00023054"/>
    </source>
</evidence>
<evidence type="ECO:0000256" key="2">
    <source>
        <dbReference type="ARBA" id="ARBA00022468"/>
    </source>
</evidence>